<evidence type="ECO:0000313" key="1">
    <source>
        <dbReference type="EMBL" id="CBH75903.1"/>
    </source>
</evidence>
<name>E6PHG5_9ZZZZ</name>
<dbReference type="EMBL" id="CABL01000017">
    <property type="protein sequence ID" value="CBH75903.1"/>
    <property type="molecule type" value="Genomic_DNA"/>
</dbReference>
<sequence length="237" mass="24591">MARQHFRRALLASLAALALLGAVAADPVELRTLPLRGASRLRIEVSGLPLLVTSQGASSGSVHVRLNYISVRPPRIESYRHGSWLELSAIAAGNSVIPFVSANPTHLDVSVPAALPMQIHGFTGAISVADPGANLSVDNGTGEIDVTGARAGVDLATERGNVRATLATGWRASTVRLETGNGNVVLHVPANFRGHVVLGAAAGSASDPLAANARDAKAPFVWLYSGKGNVRIVLDHS</sequence>
<protein>
    <recommendedName>
        <fullName evidence="2">Adhesin domain-containing protein</fullName>
    </recommendedName>
</protein>
<reference evidence="1" key="1">
    <citation type="submission" date="2009-10" db="EMBL/GenBank/DDBJ databases">
        <title>Diversity of trophic interactions inside an arsenic-rich microbial ecosystem.</title>
        <authorList>
            <person name="Bertin P.N."/>
            <person name="Heinrich-Salmeron A."/>
            <person name="Pelletier E."/>
            <person name="Goulhen-Chollet F."/>
            <person name="Arsene-Ploetze F."/>
            <person name="Gallien S."/>
            <person name="Calteau A."/>
            <person name="Vallenet D."/>
            <person name="Casiot C."/>
            <person name="Chane-Woon-Ming B."/>
            <person name="Giloteaux L."/>
            <person name="Barakat M."/>
            <person name="Bonnefoy V."/>
            <person name="Bruneel O."/>
            <person name="Chandler M."/>
            <person name="Cleiss J."/>
            <person name="Duran R."/>
            <person name="Elbaz-Poulichet F."/>
            <person name="Fonknechten N."/>
            <person name="Lauga B."/>
            <person name="Mornico D."/>
            <person name="Ortet P."/>
            <person name="Schaeffer C."/>
            <person name="Siguier P."/>
            <person name="Alexander Thil Smith A."/>
            <person name="Van Dorsselaer A."/>
            <person name="Weissenbach J."/>
            <person name="Medigue C."/>
            <person name="Le Paslier D."/>
        </authorList>
    </citation>
    <scope>NUCLEOTIDE SEQUENCE</scope>
</reference>
<comment type="caution">
    <text evidence="1">The sequence shown here is derived from an EMBL/GenBank/DDBJ whole genome shotgun (WGS) entry which is preliminary data.</text>
</comment>
<evidence type="ECO:0008006" key="2">
    <source>
        <dbReference type="Google" id="ProtNLM"/>
    </source>
</evidence>
<proteinExistence type="predicted"/>
<accession>E6PHG5</accession>
<dbReference type="AlphaFoldDB" id="E6PHG5"/>
<organism evidence="1">
    <name type="scientific">mine drainage metagenome</name>
    <dbReference type="NCBI Taxonomy" id="410659"/>
    <lineage>
        <taxon>unclassified sequences</taxon>
        <taxon>metagenomes</taxon>
        <taxon>ecological metagenomes</taxon>
    </lineage>
</organism>
<gene>
    <name evidence="1" type="ORF">CARN1_1070</name>
</gene>